<name>A0A369VXC7_9SPHN</name>
<evidence type="ECO:0000313" key="3">
    <source>
        <dbReference type="EMBL" id="RDE06978.1"/>
    </source>
</evidence>
<feature type="transmembrane region" description="Helical" evidence="1">
    <location>
        <begin position="41"/>
        <end position="62"/>
    </location>
</feature>
<feature type="transmembrane region" description="Helical" evidence="1">
    <location>
        <begin position="12"/>
        <end position="35"/>
    </location>
</feature>
<sequence length="190" mass="20531">MAMEALLARYGLLAILVGAGIEGEAVVIAGGVLAHRGLVPLWGAMLCAAAGSCIVDQAWFLAGRRLRDNRRVAAIRAKPAFARALGLLERHPTVFVLGFRFVYGMRTVSPIAIGTSRVPARRFVPLNALAAAIWGCLFTLLGYWFGNFLDPLLHRLIGRPHVLALVAATLAIAGAAFWLLRRRRSALHQS</sequence>
<feature type="domain" description="VTT" evidence="2">
    <location>
        <begin position="23"/>
        <end position="143"/>
    </location>
</feature>
<proteinExistence type="predicted"/>
<evidence type="ECO:0000259" key="2">
    <source>
        <dbReference type="Pfam" id="PF09335"/>
    </source>
</evidence>
<reference evidence="3 4" key="1">
    <citation type="submission" date="2018-07" db="EMBL/GenBank/DDBJ databases">
        <title>a novel species of Sphingomonas isolated from the rhizosphere soil of Araceae plant.</title>
        <authorList>
            <person name="Zhiyong W."/>
            <person name="Qinglan Z."/>
            <person name="Zhiwei F."/>
            <person name="Ding X."/>
            <person name="Gejiao W."/>
            <person name="Shixue Z."/>
        </authorList>
    </citation>
    <scope>NUCLEOTIDE SEQUENCE [LARGE SCALE GENOMIC DNA]</scope>
    <source>
        <strain evidence="3 4">WZY 27</strain>
    </source>
</reference>
<organism evidence="3 4">
    <name type="scientific">Sphingomonas aracearum</name>
    <dbReference type="NCBI Taxonomy" id="2283317"/>
    <lineage>
        <taxon>Bacteria</taxon>
        <taxon>Pseudomonadati</taxon>
        <taxon>Pseudomonadota</taxon>
        <taxon>Alphaproteobacteria</taxon>
        <taxon>Sphingomonadales</taxon>
        <taxon>Sphingomonadaceae</taxon>
        <taxon>Sphingomonas</taxon>
    </lineage>
</organism>
<dbReference type="Proteomes" id="UP000253918">
    <property type="component" value="Unassembled WGS sequence"/>
</dbReference>
<dbReference type="PANTHER" id="PTHR42709:SF2">
    <property type="entry name" value="INNER MEMBRANE PROTEIN YOHD"/>
    <property type="match status" value="1"/>
</dbReference>
<evidence type="ECO:0000313" key="4">
    <source>
        <dbReference type="Proteomes" id="UP000253918"/>
    </source>
</evidence>
<keyword evidence="1" id="KW-1133">Transmembrane helix</keyword>
<accession>A0A369VXC7</accession>
<dbReference type="OrthoDB" id="948134at2"/>
<comment type="caution">
    <text evidence="3">The sequence shown here is derived from an EMBL/GenBank/DDBJ whole genome shotgun (WGS) entry which is preliminary data.</text>
</comment>
<dbReference type="GO" id="GO:0005886">
    <property type="term" value="C:plasma membrane"/>
    <property type="evidence" value="ECO:0007669"/>
    <property type="project" value="TreeGrafter"/>
</dbReference>
<dbReference type="Pfam" id="PF09335">
    <property type="entry name" value="VTT_dom"/>
    <property type="match status" value="1"/>
</dbReference>
<evidence type="ECO:0000256" key="1">
    <source>
        <dbReference type="SAM" id="Phobius"/>
    </source>
</evidence>
<dbReference type="EMBL" id="QQNB01000001">
    <property type="protein sequence ID" value="RDE06978.1"/>
    <property type="molecule type" value="Genomic_DNA"/>
</dbReference>
<feature type="transmembrane region" description="Helical" evidence="1">
    <location>
        <begin position="126"/>
        <end position="146"/>
    </location>
</feature>
<dbReference type="PANTHER" id="PTHR42709">
    <property type="entry name" value="ALKALINE PHOSPHATASE LIKE PROTEIN"/>
    <property type="match status" value="1"/>
</dbReference>
<keyword evidence="1" id="KW-0472">Membrane</keyword>
<dbReference type="AlphaFoldDB" id="A0A369VXC7"/>
<feature type="transmembrane region" description="Helical" evidence="1">
    <location>
        <begin position="161"/>
        <end position="180"/>
    </location>
</feature>
<gene>
    <name evidence="3" type="ORF">DVW87_04755</name>
</gene>
<dbReference type="InterPro" id="IPR032816">
    <property type="entry name" value="VTT_dom"/>
</dbReference>
<dbReference type="InterPro" id="IPR051311">
    <property type="entry name" value="DedA_domain"/>
</dbReference>
<keyword evidence="1" id="KW-0812">Transmembrane</keyword>
<protein>
    <submittedName>
        <fullName evidence="3">DedA family protein</fullName>
    </submittedName>
</protein>
<keyword evidence="4" id="KW-1185">Reference proteome</keyword>
<dbReference type="RefSeq" id="WP_114686558.1">
    <property type="nucleotide sequence ID" value="NZ_QQNB01000001.1"/>
</dbReference>